<accession>A0A9W7BIY6</accession>
<organism evidence="2 3">
    <name type="scientific">Triparma strigata</name>
    <dbReference type="NCBI Taxonomy" id="1606541"/>
    <lineage>
        <taxon>Eukaryota</taxon>
        <taxon>Sar</taxon>
        <taxon>Stramenopiles</taxon>
        <taxon>Ochrophyta</taxon>
        <taxon>Bolidophyceae</taxon>
        <taxon>Parmales</taxon>
        <taxon>Triparmaceae</taxon>
        <taxon>Triparma</taxon>
    </lineage>
</organism>
<sequence>MLSILLLLLLLLQSTLSFQVHRHHTYQRTRCDRTFTALNVHHICHKTLNIQGCIDFYSLFNYTVSSTFRASSAQCAWLRCNNTSSSNPIIELIEIPKPFHNKVPKPPAPPLTETPLIPSYNHVAFLSPLPLGTYLPSLSSVSSSRFSKELKILQPPTQKQIDREIWEMAYVQGPDSTVVELLYKCATLPDGVGVE</sequence>
<dbReference type="Gene3D" id="3.10.180.10">
    <property type="entry name" value="2,3-Dihydroxybiphenyl 1,2-Dioxygenase, domain 1"/>
    <property type="match status" value="1"/>
</dbReference>
<dbReference type="EMBL" id="BRXY01000384">
    <property type="protein sequence ID" value="GMH91281.1"/>
    <property type="molecule type" value="Genomic_DNA"/>
</dbReference>
<dbReference type="InterPro" id="IPR029068">
    <property type="entry name" value="Glyas_Bleomycin-R_OHBP_Dase"/>
</dbReference>
<keyword evidence="1" id="KW-0732">Signal</keyword>
<dbReference type="OrthoDB" id="10519014at2759"/>
<comment type="caution">
    <text evidence="2">The sequence shown here is derived from an EMBL/GenBank/DDBJ whole genome shotgun (WGS) entry which is preliminary data.</text>
</comment>
<protein>
    <submittedName>
        <fullName evidence="2">Uncharacterized protein</fullName>
    </submittedName>
</protein>
<reference evidence="3" key="1">
    <citation type="journal article" date="2023" name="Commun. Biol.">
        <title>Genome analysis of Parmales, the sister group of diatoms, reveals the evolutionary specialization of diatoms from phago-mixotrophs to photoautotrophs.</title>
        <authorList>
            <person name="Ban H."/>
            <person name="Sato S."/>
            <person name="Yoshikawa S."/>
            <person name="Yamada K."/>
            <person name="Nakamura Y."/>
            <person name="Ichinomiya M."/>
            <person name="Sato N."/>
            <person name="Blanc-Mathieu R."/>
            <person name="Endo H."/>
            <person name="Kuwata A."/>
            <person name="Ogata H."/>
        </authorList>
    </citation>
    <scope>NUCLEOTIDE SEQUENCE [LARGE SCALE GENOMIC DNA]</scope>
    <source>
        <strain evidence="3">NIES 3701</strain>
    </source>
</reference>
<name>A0A9W7BIY6_9STRA</name>
<dbReference type="AlphaFoldDB" id="A0A9W7BIY6"/>
<evidence type="ECO:0000313" key="2">
    <source>
        <dbReference type="EMBL" id="GMH91281.1"/>
    </source>
</evidence>
<proteinExistence type="predicted"/>
<feature type="signal peptide" evidence="1">
    <location>
        <begin position="1"/>
        <end position="17"/>
    </location>
</feature>
<dbReference type="Proteomes" id="UP001165085">
    <property type="component" value="Unassembled WGS sequence"/>
</dbReference>
<gene>
    <name evidence="2" type="ORF">TrST_g2140</name>
</gene>
<evidence type="ECO:0000313" key="3">
    <source>
        <dbReference type="Proteomes" id="UP001165085"/>
    </source>
</evidence>
<feature type="chain" id="PRO_5040731401" evidence="1">
    <location>
        <begin position="18"/>
        <end position="195"/>
    </location>
</feature>
<evidence type="ECO:0000256" key="1">
    <source>
        <dbReference type="SAM" id="SignalP"/>
    </source>
</evidence>
<keyword evidence="3" id="KW-1185">Reference proteome</keyword>
<dbReference type="SUPFAM" id="SSF54593">
    <property type="entry name" value="Glyoxalase/Bleomycin resistance protein/Dihydroxybiphenyl dioxygenase"/>
    <property type="match status" value="1"/>
</dbReference>